<organism evidence="2 3">
    <name type="scientific">Spiroplasma turonicum</name>
    <dbReference type="NCBI Taxonomy" id="216946"/>
    <lineage>
        <taxon>Bacteria</taxon>
        <taxon>Bacillati</taxon>
        <taxon>Mycoplasmatota</taxon>
        <taxon>Mollicutes</taxon>
        <taxon>Entomoplasmatales</taxon>
        <taxon>Spiroplasmataceae</taxon>
        <taxon>Spiroplasma</taxon>
    </lineage>
</organism>
<keyword evidence="1" id="KW-1133">Transmembrane helix</keyword>
<dbReference type="STRING" id="216946.STURO_v1c07510"/>
<keyword evidence="1" id="KW-0472">Membrane</keyword>
<proteinExistence type="predicted"/>
<evidence type="ECO:0000256" key="1">
    <source>
        <dbReference type="SAM" id="Phobius"/>
    </source>
</evidence>
<dbReference type="RefSeq" id="WP_075048579.1">
    <property type="nucleotide sequence ID" value="NZ_CP012328.1"/>
</dbReference>
<evidence type="ECO:0008006" key="4">
    <source>
        <dbReference type="Google" id="ProtNLM"/>
    </source>
</evidence>
<accession>A0A0K1P6V2</accession>
<reference evidence="2 3" key="1">
    <citation type="journal article" date="2015" name="Genome Announc.">
        <title>Complete Genome Sequence of Spiroplasma turonicum Strain Tab4cT, a Parasite of a Horse Fly, Haematopota sp. (Diptera: Tabanidae).</title>
        <authorList>
            <person name="Davis R.E."/>
            <person name="Shao J."/>
            <person name="Zhao Y."/>
            <person name="Gasparich G.E."/>
            <person name="Gaynor B.J."/>
            <person name="Donofrio N."/>
        </authorList>
    </citation>
    <scope>NUCLEOTIDE SEQUENCE [LARGE SCALE GENOMIC DNA]</scope>
    <source>
        <strain evidence="2 3">Tab4c</strain>
    </source>
</reference>
<dbReference type="Proteomes" id="UP000067243">
    <property type="component" value="Chromosome"/>
</dbReference>
<dbReference type="AlphaFoldDB" id="A0A0K1P6V2"/>
<sequence>MNKIDILNKIDEIFKNDEKFMSLFNQENKSKKKPLIILIVLTIVFFVLSIVGFFGSIVFFKNSLLETVLRMISSVFFITSIVLFVVWLVKNINKNSVKNINKKYLAVQQFRGDKTSLLYEFYIKNTYKKVKITDFRIFFNEKIHIKQNQVTGKYEFISIYASNEENYADFMINGLPAKFYTDLNSNSSPTEEYSKNILKSYGSRFELMIFNYKYANELKGLRLIKANSFDPFYQTESELFNKKFDININPNDLRAPLFLTPKFIDRVTNANTKDMLEIGVNDYLYFLGDSYSRKYDDRFLPIGILNYINIKNYSDFKEKLYTKLLYDIERLSYSINFLIDAL</sequence>
<keyword evidence="3" id="KW-1185">Reference proteome</keyword>
<dbReference type="OrthoDB" id="389876at2"/>
<keyword evidence="1" id="KW-0812">Transmembrane</keyword>
<dbReference type="PATRIC" id="fig|216946.3.peg.783"/>
<name>A0A0K1P6V2_9MOLU</name>
<protein>
    <recommendedName>
        <fullName evidence="4">Transmembrane protein</fullName>
    </recommendedName>
</protein>
<dbReference type="KEGG" id="stur:STURON_00754"/>
<feature type="transmembrane region" description="Helical" evidence="1">
    <location>
        <begin position="35"/>
        <end position="59"/>
    </location>
</feature>
<dbReference type="EMBL" id="CP012328">
    <property type="protein sequence ID" value="AKU80000.1"/>
    <property type="molecule type" value="Genomic_DNA"/>
</dbReference>
<evidence type="ECO:0000313" key="2">
    <source>
        <dbReference type="EMBL" id="AKU80000.1"/>
    </source>
</evidence>
<feature type="transmembrane region" description="Helical" evidence="1">
    <location>
        <begin position="71"/>
        <end position="89"/>
    </location>
</feature>
<gene>
    <name evidence="2" type="ORF">STURON_00754</name>
</gene>
<evidence type="ECO:0000313" key="3">
    <source>
        <dbReference type="Proteomes" id="UP000067243"/>
    </source>
</evidence>